<dbReference type="PaxDb" id="123214-PERMA_A0003"/>
<dbReference type="RefSeq" id="WP_012675165.1">
    <property type="nucleotide sequence ID" value="NC_012439.1"/>
</dbReference>
<dbReference type="KEGG" id="pmx:PERMA_A0003"/>
<sequence length="58" mass="7194">MECFNGNEWLKKSLEEIFTPPRENWDELRLWVYRFGDDWDIFLIELTIPKLLEEMSEK</sequence>
<protein>
    <submittedName>
        <fullName evidence="1">Uncharacterized protein</fullName>
    </submittedName>
</protein>
<reference evidence="1 2" key="1">
    <citation type="journal article" date="2009" name="J. Bacteriol.">
        <title>Complete and draft genome sequences of six members of the Aquificales.</title>
        <authorList>
            <person name="Reysenbach A.L."/>
            <person name="Hamamura N."/>
            <person name="Podar M."/>
            <person name="Griffiths E."/>
            <person name="Ferreira S."/>
            <person name="Hochstein R."/>
            <person name="Heidelberg J."/>
            <person name="Johnson J."/>
            <person name="Mead D."/>
            <person name="Pohorille A."/>
            <person name="Sarmiento M."/>
            <person name="Schweighofer K."/>
            <person name="Seshadri R."/>
            <person name="Voytek M.A."/>
        </authorList>
    </citation>
    <scope>NUCLEOTIDE SEQUENCE [LARGE SCALE GENOMIC DNA]</scope>
    <source>
        <strain evidence="2">DSM 14350 / EX-H1</strain>
        <plasmid evidence="2">pPERMA01</plasmid>
    </source>
</reference>
<dbReference type="EMBL" id="CP001231">
    <property type="protein sequence ID" value="ACO04977.1"/>
    <property type="molecule type" value="Genomic_DNA"/>
</dbReference>
<dbReference type="eggNOG" id="ENOG502ZNW5">
    <property type="taxonomic scope" value="Bacteria"/>
</dbReference>
<organism evidence="1 2">
    <name type="scientific">Persephonella marina (strain DSM 14350 / EX-H1)</name>
    <dbReference type="NCBI Taxonomy" id="123214"/>
    <lineage>
        <taxon>Bacteria</taxon>
        <taxon>Pseudomonadati</taxon>
        <taxon>Aquificota</taxon>
        <taxon>Aquificia</taxon>
        <taxon>Aquificales</taxon>
        <taxon>Hydrogenothermaceae</taxon>
        <taxon>Persephonella</taxon>
    </lineage>
</organism>
<dbReference type="HOGENOM" id="CLU_3048932_0_0_0"/>
<geneLocation type="plasmid" evidence="2">
    <name>pPERMA01</name>
</geneLocation>
<name>C0QUT2_PERMH</name>
<keyword evidence="2" id="KW-1185">Reference proteome</keyword>
<accession>C0QUT2</accession>
<dbReference type="Proteomes" id="UP000001366">
    <property type="component" value="Plasmid unnamed"/>
</dbReference>
<proteinExistence type="predicted"/>
<gene>
    <name evidence="1" type="ordered locus">PERMA_A0003</name>
</gene>
<evidence type="ECO:0000313" key="2">
    <source>
        <dbReference type="Proteomes" id="UP000001366"/>
    </source>
</evidence>
<dbReference type="AlphaFoldDB" id="C0QUT2"/>
<keyword evidence="1" id="KW-0614">Plasmid</keyword>
<evidence type="ECO:0000313" key="1">
    <source>
        <dbReference type="EMBL" id="ACO04977.1"/>
    </source>
</evidence>